<dbReference type="PANTHER" id="PTHR32011">
    <property type="entry name" value="OS08G0472400 PROTEIN"/>
    <property type="match status" value="1"/>
</dbReference>
<gene>
    <name evidence="1" type="ORF">K2173_014766</name>
</gene>
<comment type="caution">
    <text evidence="1">The sequence shown here is derived from an EMBL/GenBank/DDBJ whole genome shotgun (WGS) entry which is preliminary data.</text>
</comment>
<protein>
    <submittedName>
        <fullName evidence="1">Uncharacterized protein</fullName>
    </submittedName>
</protein>
<proteinExistence type="predicted"/>
<organism evidence="1 2">
    <name type="scientific">Erythroxylum novogranatense</name>
    <dbReference type="NCBI Taxonomy" id="1862640"/>
    <lineage>
        <taxon>Eukaryota</taxon>
        <taxon>Viridiplantae</taxon>
        <taxon>Streptophyta</taxon>
        <taxon>Embryophyta</taxon>
        <taxon>Tracheophyta</taxon>
        <taxon>Spermatophyta</taxon>
        <taxon>Magnoliopsida</taxon>
        <taxon>eudicotyledons</taxon>
        <taxon>Gunneridae</taxon>
        <taxon>Pentapetalae</taxon>
        <taxon>rosids</taxon>
        <taxon>fabids</taxon>
        <taxon>Malpighiales</taxon>
        <taxon>Erythroxylaceae</taxon>
        <taxon>Erythroxylum</taxon>
    </lineage>
</organism>
<reference evidence="1 2" key="1">
    <citation type="submission" date="2021-09" db="EMBL/GenBank/DDBJ databases">
        <title>Genomic insights and catalytic innovation underlie evolution of tropane alkaloids biosynthesis.</title>
        <authorList>
            <person name="Wang Y.-J."/>
            <person name="Tian T."/>
            <person name="Huang J.-P."/>
            <person name="Huang S.-X."/>
        </authorList>
    </citation>
    <scope>NUCLEOTIDE SEQUENCE [LARGE SCALE GENOMIC DNA]</scope>
    <source>
        <strain evidence="1">KIB-2018</strain>
        <tissue evidence="1">Leaf</tissue>
    </source>
</reference>
<dbReference type="PANTHER" id="PTHR32011:SF6">
    <property type="entry name" value="KNR4_SMI1-LIKE DOMAIN-CONTAINING PROTEIN"/>
    <property type="match status" value="1"/>
</dbReference>
<dbReference type="Proteomes" id="UP001159364">
    <property type="component" value="Linkage Group LG05"/>
</dbReference>
<sequence length="367" mass="41813">MATTTQTVTKTKANASKLVCFSFAAYAKTVIDHLKSLEIPVLPGLTDDEFAAVELAFNFSFPPDLRSILQEGLPAGPQFPNWRSASPQQLQILLNLPLLNLSKNISKSNFWVDSWGPKPDDSNKALSSAKLFLDKAPTLVPIFRNCYIPSTRNVAGNPVFYVDDRHVCVLSFDVARFFQELEFLQLRLDVTEPVYWSRKEKLSVNVPAWASTAAKRVEFWSEAAERGRRMIAREPTVGWWTDKDCLRDHLEEVYWRLRDGGWREEEVREMMLMDGSDYAIENSCCSTKFNEEHVTWHVRALLRAGWSREDVVYSLDLQEFENGSGPITKLLEGKLASETHSHISITCSREDHNSQNILIKPVQSLEV</sequence>
<accession>A0AAV8TI26</accession>
<name>A0AAV8TI26_9ROSI</name>
<keyword evidence="2" id="KW-1185">Reference proteome</keyword>
<evidence type="ECO:0000313" key="1">
    <source>
        <dbReference type="EMBL" id="KAJ8765644.1"/>
    </source>
</evidence>
<dbReference type="AlphaFoldDB" id="A0AAV8TI26"/>
<evidence type="ECO:0000313" key="2">
    <source>
        <dbReference type="Proteomes" id="UP001159364"/>
    </source>
</evidence>
<dbReference type="EMBL" id="JAIWQS010000005">
    <property type="protein sequence ID" value="KAJ8765644.1"/>
    <property type="molecule type" value="Genomic_DNA"/>
</dbReference>